<keyword evidence="7 10" id="KW-0573">Peptidoglycan synthesis</keyword>
<evidence type="ECO:0000256" key="4">
    <source>
        <dbReference type="ARBA" id="ARBA00022741"/>
    </source>
</evidence>
<evidence type="ECO:0000256" key="6">
    <source>
        <dbReference type="ARBA" id="ARBA00022960"/>
    </source>
</evidence>
<evidence type="ECO:0000256" key="1">
    <source>
        <dbReference type="ARBA" id="ARBA00022490"/>
    </source>
</evidence>
<dbReference type="GO" id="GO:0005737">
    <property type="term" value="C:cytoplasm"/>
    <property type="evidence" value="ECO:0007669"/>
    <property type="project" value="UniProtKB-SubCell"/>
</dbReference>
<evidence type="ECO:0000256" key="2">
    <source>
        <dbReference type="ARBA" id="ARBA00022598"/>
    </source>
</evidence>
<keyword evidence="2 10" id="KW-0436">Ligase</keyword>
<evidence type="ECO:0000256" key="7">
    <source>
        <dbReference type="ARBA" id="ARBA00022984"/>
    </source>
</evidence>
<dbReference type="Proteomes" id="UP000183104">
    <property type="component" value="Unassembled WGS sequence"/>
</dbReference>
<dbReference type="EC" id="6.3.2.10" evidence="10 11"/>
<evidence type="ECO:0000256" key="11">
    <source>
        <dbReference type="RuleBase" id="RU004136"/>
    </source>
</evidence>
<dbReference type="PATRIC" id="fig|381306.5.peg.768"/>
<comment type="pathway">
    <text evidence="10 11">Cell wall biogenesis; peptidoglycan biosynthesis.</text>
</comment>
<dbReference type="Pfam" id="PF08245">
    <property type="entry name" value="Mur_ligase_M"/>
    <property type="match status" value="1"/>
</dbReference>
<dbReference type="EMBL" id="FMUN01000002">
    <property type="protein sequence ID" value="SCY00509.1"/>
    <property type="molecule type" value="Genomic_DNA"/>
</dbReference>
<dbReference type="GO" id="GO:0009252">
    <property type="term" value="P:peptidoglycan biosynthetic process"/>
    <property type="evidence" value="ECO:0007669"/>
    <property type="project" value="UniProtKB-UniRule"/>
</dbReference>
<dbReference type="STRING" id="381306.AN478_10100"/>
<dbReference type="UniPathway" id="UPA00219"/>
<dbReference type="RefSeq" id="WP_074471267.1">
    <property type="nucleotide sequence ID" value="NZ_FMUN01000002.1"/>
</dbReference>
<feature type="domain" description="Mur ligase central" evidence="14">
    <location>
        <begin position="103"/>
        <end position="289"/>
    </location>
</feature>
<dbReference type="GO" id="GO:0005524">
    <property type="term" value="F:ATP binding"/>
    <property type="evidence" value="ECO:0007669"/>
    <property type="project" value="UniProtKB-UniRule"/>
</dbReference>
<dbReference type="SUPFAM" id="SSF63418">
    <property type="entry name" value="MurE/MurF N-terminal domain"/>
    <property type="match status" value="1"/>
</dbReference>
<evidence type="ECO:0000313" key="16">
    <source>
        <dbReference type="Proteomes" id="UP000183104"/>
    </source>
</evidence>
<dbReference type="SUPFAM" id="SSF53244">
    <property type="entry name" value="MurD-like peptide ligases, peptide-binding domain"/>
    <property type="match status" value="1"/>
</dbReference>
<feature type="domain" description="Mur ligase N-terminal catalytic" evidence="12">
    <location>
        <begin position="22"/>
        <end position="68"/>
    </location>
</feature>
<dbReference type="GO" id="GO:0071555">
    <property type="term" value="P:cell wall organization"/>
    <property type="evidence" value="ECO:0007669"/>
    <property type="project" value="UniProtKB-KW"/>
</dbReference>
<comment type="function">
    <text evidence="10 11">Involved in cell wall formation. Catalyzes the final step in the synthesis of UDP-N-acetylmuramoyl-pentapeptide, the precursor of murein.</text>
</comment>
<dbReference type="InterPro" id="IPR005863">
    <property type="entry name" value="UDP-N-AcMur_synth"/>
</dbReference>
<keyword evidence="1 10" id="KW-0963">Cytoplasm</keyword>
<feature type="domain" description="Mur ligase C-terminal" evidence="13">
    <location>
        <begin position="311"/>
        <end position="430"/>
    </location>
</feature>
<dbReference type="GO" id="GO:0047480">
    <property type="term" value="F:UDP-N-acetylmuramoyl-tripeptide-D-alanyl-D-alanine ligase activity"/>
    <property type="evidence" value="ECO:0007669"/>
    <property type="project" value="UniProtKB-UniRule"/>
</dbReference>
<protein>
    <recommendedName>
        <fullName evidence="10 11">UDP-N-acetylmuramoyl-tripeptide--D-alanyl-D-alanine ligase</fullName>
        <ecNumber evidence="10 11">6.3.2.10</ecNumber>
    </recommendedName>
    <alternativeName>
        <fullName evidence="10">D-alanyl-D-alanine-adding enzyme</fullName>
    </alternativeName>
</protein>
<dbReference type="GO" id="GO:0008360">
    <property type="term" value="P:regulation of cell shape"/>
    <property type="evidence" value="ECO:0007669"/>
    <property type="project" value="UniProtKB-KW"/>
</dbReference>
<keyword evidence="6 10" id="KW-0133">Cell shape</keyword>
<sequence length="445" mass="46041">MMNLAEVAEWTGGRRHGEAVVSEVDTDTRRLRPGALFVALRGERFDGHDHLDAAREAGAAAALVERGAAAGDLPRVEVPDTGQGVLDLAAGWRRSLPASVVAVTGSCGKTTVKEMLGAVLGAAGGLSHATPGNWNNTVGVPLTLFGLGPEHRYAVVEAGINQPGEMDRLASAIRPDVAVITNAAAAHLEGLGSLERVAEEKGRLLHGLGREGVAVLNADSPFGEQWARAAPGPVLRFGLEAPAEVQGEWAPEGDGGRLWLRLPDGEAEARLPLPGRHNARNALAAAAAAAALGISAADVARALETVAPVEGRLRLRRGRAGLTVLDDTYNANPASLEAALEVLAEGPGRTWLVLGDMGELGPSGAEHHHRAGEQARALGVDALIGVGALAGEAARGFGAAARSVADWEEAADILETEAASGDRVLVKGSRTMRLERLVARLRGDD</sequence>
<evidence type="ECO:0000256" key="8">
    <source>
        <dbReference type="ARBA" id="ARBA00023306"/>
    </source>
</evidence>
<comment type="similarity">
    <text evidence="10">Belongs to the MurCDEF family. MurF subfamily.</text>
</comment>
<feature type="binding site" evidence="10">
    <location>
        <begin position="105"/>
        <end position="111"/>
    </location>
    <ligand>
        <name>ATP</name>
        <dbReference type="ChEBI" id="CHEBI:30616"/>
    </ligand>
</feature>
<keyword evidence="16" id="KW-1185">Reference proteome</keyword>
<dbReference type="GO" id="GO:0051301">
    <property type="term" value="P:cell division"/>
    <property type="evidence" value="ECO:0007669"/>
    <property type="project" value="UniProtKB-KW"/>
</dbReference>
<evidence type="ECO:0000256" key="9">
    <source>
        <dbReference type="ARBA" id="ARBA00023316"/>
    </source>
</evidence>
<dbReference type="Pfam" id="PF02875">
    <property type="entry name" value="Mur_ligase_C"/>
    <property type="match status" value="1"/>
</dbReference>
<dbReference type="InterPro" id="IPR036615">
    <property type="entry name" value="Mur_ligase_C_dom_sf"/>
</dbReference>
<comment type="subcellular location">
    <subcellularLocation>
        <location evidence="10 11">Cytoplasm</location>
    </subcellularLocation>
</comment>
<dbReference type="Gene3D" id="3.40.1390.10">
    <property type="entry name" value="MurE/MurF, N-terminal domain"/>
    <property type="match status" value="1"/>
</dbReference>
<name>A0A0P9EB17_9GAMM</name>
<evidence type="ECO:0000259" key="13">
    <source>
        <dbReference type="Pfam" id="PF02875"/>
    </source>
</evidence>
<dbReference type="Gene3D" id="3.90.190.20">
    <property type="entry name" value="Mur ligase, C-terminal domain"/>
    <property type="match status" value="1"/>
</dbReference>
<evidence type="ECO:0000259" key="12">
    <source>
        <dbReference type="Pfam" id="PF01225"/>
    </source>
</evidence>
<keyword evidence="9 10" id="KW-0961">Cell wall biogenesis/degradation</keyword>
<evidence type="ECO:0000256" key="10">
    <source>
        <dbReference type="HAMAP-Rule" id="MF_02019"/>
    </source>
</evidence>
<dbReference type="NCBIfam" id="TIGR01143">
    <property type="entry name" value="murF"/>
    <property type="match status" value="1"/>
</dbReference>
<evidence type="ECO:0000313" key="15">
    <source>
        <dbReference type="EMBL" id="SCY00509.1"/>
    </source>
</evidence>
<evidence type="ECO:0000259" key="14">
    <source>
        <dbReference type="Pfam" id="PF08245"/>
    </source>
</evidence>
<dbReference type="InterPro" id="IPR036565">
    <property type="entry name" value="Mur-like_cat_sf"/>
</dbReference>
<gene>
    <name evidence="10" type="primary">murF</name>
    <name evidence="15" type="ORF">SAMN05661077_1017</name>
</gene>
<keyword evidence="4 10" id="KW-0547">Nucleotide-binding</keyword>
<dbReference type="PANTHER" id="PTHR43024">
    <property type="entry name" value="UDP-N-ACETYLMURAMOYL-TRIPEPTIDE--D-ALANYL-D-ALANINE LIGASE"/>
    <property type="match status" value="1"/>
</dbReference>
<evidence type="ECO:0000256" key="3">
    <source>
        <dbReference type="ARBA" id="ARBA00022618"/>
    </source>
</evidence>
<dbReference type="InterPro" id="IPR000713">
    <property type="entry name" value="Mur_ligase_N"/>
</dbReference>
<comment type="catalytic activity">
    <reaction evidence="10 11">
        <text>D-alanyl-D-alanine + UDP-N-acetyl-alpha-D-muramoyl-L-alanyl-gamma-D-glutamyl-meso-2,6-diaminopimelate + ATP = UDP-N-acetyl-alpha-D-muramoyl-L-alanyl-gamma-D-glutamyl-meso-2,6-diaminopimeloyl-D-alanyl-D-alanine + ADP + phosphate + H(+)</text>
        <dbReference type="Rhea" id="RHEA:28374"/>
        <dbReference type="ChEBI" id="CHEBI:15378"/>
        <dbReference type="ChEBI" id="CHEBI:30616"/>
        <dbReference type="ChEBI" id="CHEBI:43474"/>
        <dbReference type="ChEBI" id="CHEBI:57822"/>
        <dbReference type="ChEBI" id="CHEBI:61386"/>
        <dbReference type="ChEBI" id="CHEBI:83905"/>
        <dbReference type="ChEBI" id="CHEBI:456216"/>
        <dbReference type="EC" id="6.3.2.10"/>
    </reaction>
</comment>
<dbReference type="InterPro" id="IPR035911">
    <property type="entry name" value="MurE/MurF_N"/>
</dbReference>
<dbReference type="PANTHER" id="PTHR43024:SF1">
    <property type="entry name" value="UDP-N-ACETYLMURAMOYL-TRIPEPTIDE--D-ALANYL-D-ALANINE LIGASE"/>
    <property type="match status" value="1"/>
</dbReference>
<dbReference type="SUPFAM" id="SSF53623">
    <property type="entry name" value="MurD-like peptide ligases, catalytic domain"/>
    <property type="match status" value="1"/>
</dbReference>
<keyword evidence="5 10" id="KW-0067">ATP-binding</keyword>
<keyword evidence="8 10" id="KW-0131">Cell cycle</keyword>
<dbReference type="Gene3D" id="3.40.1190.10">
    <property type="entry name" value="Mur-like, catalytic domain"/>
    <property type="match status" value="1"/>
</dbReference>
<dbReference type="HAMAP" id="MF_02019">
    <property type="entry name" value="MurF"/>
    <property type="match status" value="1"/>
</dbReference>
<reference evidence="16" key="1">
    <citation type="submission" date="2016-10" db="EMBL/GenBank/DDBJ databases">
        <authorList>
            <person name="Varghese N."/>
        </authorList>
    </citation>
    <scope>NUCLEOTIDE SEQUENCE [LARGE SCALE GENOMIC DNA]</scope>
    <source>
        <strain evidence="16">HL 19</strain>
    </source>
</reference>
<dbReference type="InterPro" id="IPR004101">
    <property type="entry name" value="Mur_ligase_C"/>
</dbReference>
<dbReference type="Pfam" id="PF01225">
    <property type="entry name" value="Mur_ligase"/>
    <property type="match status" value="1"/>
</dbReference>
<proteinExistence type="inferred from homology"/>
<accession>A0A0P9EB17</accession>
<dbReference type="AlphaFoldDB" id="A0A0P9EB17"/>
<dbReference type="InterPro" id="IPR051046">
    <property type="entry name" value="MurCDEF_CellWall_CoF430Synth"/>
</dbReference>
<evidence type="ECO:0000256" key="5">
    <source>
        <dbReference type="ARBA" id="ARBA00022840"/>
    </source>
</evidence>
<keyword evidence="3 10" id="KW-0132">Cell division</keyword>
<dbReference type="GO" id="GO:0008766">
    <property type="term" value="F:UDP-N-acetylmuramoylalanyl-D-glutamyl-2,6-diaminopimelate-D-alanyl-D-alanine ligase activity"/>
    <property type="evidence" value="ECO:0007669"/>
    <property type="project" value="RHEA"/>
</dbReference>
<dbReference type="InterPro" id="IPR013221">
    <property type="entry name" value="Mur_ligase_cen"/>
</dbReference>
<organism evidence="15 16">
    <name type="scientific">Thiohalorhabdus denitrificans</name>
    <dbReference type="NCBI Taxonomy" id="381306"/>
    <lineage>
        <taxon>Bacteria</taxon>
        <taxon>Pseudomonadati</taxon>
        <taxon>Pseudomonadota</taxon>
        <taxon>Gammaproteobacteria</taxon>
        <taxon>Thiohalorhabdales</taxon>
        <taxon>Thiohalorhabdaceae</taxon>
        <taxon>Thiohalorhabdus</taxon>
    </lineage>
</organism>